<evidence type="ECO:0000256" key="7">
    <source>
        <dbReference type="ARBA" id="ARBA00023136"/>
    </source>
</evidence>
<keyword evidence="8" id="KW-0812">Transmembrane</keyword>
<evidence type="ECO:0000259" key="9">
    <source>
        <dbReference type="PROSITE" id="PS50109"/>
    </source>
</evidence>
<dbReference type="Gene3D" id="3.30.565.10">
    <property type="entry name" value="Histidine kinase-like ATPase, C-terminal domain"/>
    <property type="match status" value="1"/>
</dbReference>
<keyword evidence="8" id="KW-1133">Transmembrane helix</keyword>
<dbReference type="PRINTS" id="PR00344">
    <property type="entry name" value="BCTRLSENSOR"/>
</dbReference>
<comment type="catalytic activity">
    <reaction evidence="1">
        <text>ATP + protein L-histidine = ADP + protein N-phospho-L-histidine.</text>
        <dbReference type="EC" id="2.7.13.3"/>
    </reaction>
</comment>
<name>A0A0F3QJL9_RICBE</name>
<dbReference type="Pfam" id="PF00512">
    <property type="entry name" value="HisKA"/>
    <property type="match status" value="1"/>
</dbReference>
<dbReference type="EMBL" id="LAOJ01000001">
    <property type="protein sequence ID" value="KJV92351.1"/>
    <property type="molecule type" value="Genomic_DNA"/>
</dbReference>
<dbReference type="GO" id="GO:0009927">
    <property type="term" value="F:histidine phosphotransfer kinase activity"/>
    <property type="evidence" value="ECO:0007669"/>
    <property type="project" value="TreeGrafter"/>
</dbReference>
<dbReference type="PANTHER" id="PTHR43047">
    <property type="entry name" value="TWO-COMPONENT HISTIDINE PROTEIN KINASE"/>
    <property type="match status" value="1"/>
</dbReference>
<dbReference type="InterPro" id="IPR004358">
    <property type="entry name" value="Sig_transdc_His_kin-like_C"/>
</dbReference>
<feature type="transmembrane region" description="Helical" evidence="8">
    <location>
        <begin position="6"/>
        <end position="29"/>
    </location>
</feature>
<evidence type="ECO:0000256" key="6">
    <source>
        <dbReference type="ARBA" id="ARBA00023012"/>
    </source>
</evidence>
<keyword evidence="7 8" id="KW-0472">Membrane</keyword>
<dbReference type="FunFam" id="1.10.287.130:FF:000001">
    <property type="entry name" value="Two-component sensor histidine kinase"/>
    <property type="match status" value="1"/>
</dbReference>
<evidence type="ECO:0000313" key="11">
    <source>
        <dbReference type="Proteomes" id="UP000033689"/>
    </source>
</evidence>
<dbReference type="RefSeq" id="WP_045799768.1">
    <property type="nucleotide sequence ID" value="NZ_LAOJ01000001.1"/>
</dbReference>
<dbReference type="InterPro" id="IPR036890">
    <property type="entry name" value="HATPase_C_sf"/>
</dbReference>
<organism evidence="10 11">
    <name type="scientific">Rickettsia bellii str. RML Mogi</name>
    <dbReference type="NCBI Taxonomy" id="1359194"/>
    <lineage>
        <taxon>Bacteria</taxon>
        <taxon>Pseudomonadati</taxon>
        <taxon>Pseudomonadota</taxon>
        <taxon>Alphaproteobacteria</taxon>
        <taxon>Rickettsiales</taxon>
        <taxon>Rickettsiaceae</taxon>
        <taxon>Rickettsieae</taxon>
        <taxon>Rickettsia</taxon>
        <taxon>belli group</taxon>
    </lineage>
</organism>
<evidence type="ECO:0000256" key="8">
    <source>
        <dbReference type="SAM" id="Phobius"/>
    </source>
</evidence>
<dbReference type="PANTHER" id="PTHR43047:SF63">
    <property type="entry name" value="HISTIDINE KINASE"/>
    <property type="match status" value="1"/>
</dbReference>
<gene>
    <name evidence="10" type="ORF">RBEMOGI_0979</name>
</gene>
<dbReference type="AlphaFoldDB" id="A0A0F3QJL9"/>
<dbReference type="InterPro" id="IPR005467">
    <property type="entry name" value="His_kinase_dom"/>
</dbReference>
<dbReference type="GO" id="GO:0005886">
    <property type="term" value="C:plasma membrane"/>
    <property type="evidence" value="ECO:0007669"/>
    <property type="project" value="TreeGrafter"/>
</dbReference>
<accession>A0A0F3QJL9</accession>
<dbReference type="SMART" id="SM00387">
    <property type="entry name" value="HATPase_c"/>
    <property type="match status" value="1"/>
</dbReference>
<proteinExistence type="predicted"/>
<keyword evidence="5 10" id="KW-0418">Kinase</keyword>
<dbReference type="STRING" id="33990.A3306_03295"/>
<dbReference type="SUPFAM" id="SSF47384">
    <property type="entry name" value="Homodimeric domain of signal transducing histidine kinase"/>
    <property type="match status" value="1"/>
</dbReference>
<dbReference type="InterPro" id="IPR003661">
    <property type="entry name" value="HisK_dim/P_dom"/>
</dbReference>
<feature type="domain" description="Histidine kinase" evidence="9">
    <location>
        <begin position="276"/>
        <end position="494"/>
    </location>
</feature>
<dbReference type="Proteomes" id="UP000033689">
    <property type="component" value="Unassembled WGS sequence"/>
</dbReference>
<dbReference type="Gene3D" id="1.10.287.130">
    <property type="match status" value="1"/>
</dbReference>
<dbReference type="Pfam" id="PF02518">
    <property type="entry name" value="HATPase_c"/>
    <property type="match status" value="1"/>
</dbReference>
<evidence type="ECO:0000256" key="3">
    <source>
        <dbReference type="ARBA" id="ARBA00022553"/>
    </source>
</evidence>
<dbReference type="InterPro" id="IPR036097">
    <property type="entry name" value="HisK_dim/P_sf"/>
</dbReference>
<protein>
    <recommendedName>
        <fullName evidence="2">histidine kinase</fullName>
        <ecNumber evidence="2">2.7.13.3</ecNumber>
    </recommendedName>
</protein>
<keyword evidence="3" id="KW-0597">Phosphoprotein</keyword>
<dbReference type="SUPFAM" id="SSF55874">
    <property type="entry name" value="ATPase domain of HSP90 chaperone/DNA topoisomerase II/histidine kinase"/>
    <property type="match status" value="1"/>
</dbReference>
<dbReference type="EC" id="2.7.13.3" evidence="2"/>
<keyword evidence="4" id="KW-0808">Transferase</keyword>
<evidence type="ECO:0000256" key="4">
    <source>
        <dbReference type="ARBA" id="ARBA00022679"/>
    </source>
</evidence>
<sequence>MNHNKYIVRLSFVVLFLNIVINMMFYRYFMIKEMIVKQVALQNTKIACLYTRNIWNAHENVINKLHKFGYLKLLQDQEFIDFVIITADWFTNLDINISLYDLNGNKFITSNMLNMYSVDNYPDDSLVEIFTAKIDKYFFRSLTAKAPLLNALEGITSHILLPKVIIQNENDLTEKKASFITSYIPIIGSDLNNFPVDAILEINTNITNQWQNIISLEQKVFITFIIIFIIFCTIIVSNTNYARHIIEEQLVTNRNLKAEIIKVEKTSSSNTKFFANISHELRTPLNAIIGFSEILMSEKDPEKSRNYIKDINDAGKHLLSMINDILDLSKASADKLKVDSIDLDLNKLVSSSLILVKPRADQAGVELVNKSPKEHIVIKADPKRLKQVFLNLLSNAVKFTNAGGSVTITMEKDELAKLVYIKVIDTGIGIEEKDIPKTLSTFGQIDSELSRKYEGTGLGLPLTKKLVELMNGKFDLQSKINEGTTIILTFAYDGSIEI</sequence>
<dbReference type="PROSITE" id="PS50109">
    <property type="entry name" value="HIS_KIN"/>
    <property type="match status" value="1"/>
</dbReference>
<evidence type="ECO:0000256" key="5">
    <source>
        <dbReference type="ARBA" id="ARBA00022777"/>
    </source>
</evidence>
<evidence type="ECO:0000256" key="1">
    <source>
        <dbReference type="ARBA" id="ARBA00000085"/>
    </source>
</evidence>
<dbReference type="GO" id="GO:0000155">
    <property type="term" value="F:phosphorelay sensor kinase activity"/>
    <property type="evidence" value="ECO:0007669"/>
    <property type="project" value="InterPro"/>
</dbReference>
<reference evidence="10 11" key="1">
    <citation type="submission" date="2015-02" db="EMBL/GenBank/DDBJ databases">
        <title>Genome Sequencing of Rickettsiales.</title>
        <authorList>
            <person name="Daugherty S.C."/>
            <person name="Su Q."/>
            <person name="Abolude K."/>
            <person name="Beier-Sexton M."/>
            <person name="Carlyon J.A."/>
            <person name="Carter R."/>
            <person name="Day N.P."/>
            <person name="Dumler S.J."/>
            <person name="Dyachenko V."/>
            <person name="Godinez A."/>
            <person name="Kurtti T.J."/>
            <person name="Lichay M."/>
            <person name="Mullins K.E."/>
            <person name="Ott S."/>
            <person name="Pappas-Brown V."/>
            <person name="Paris D.H."/>
            <person name="Patel P."/>
            <person name="Richards A.L."/>
            <person name="Sadzewicz L."/>
            <person name="Sears K."/>
            <person name="Seidman D."/>
            <person name="Sengamalay N."/>
            <person name="Stenos J."/>
            <person name="Tallon L.J."/>
            <person name="Vincent G."/>
            <person name="Fraser C.M."/>
            <person name="Munderloh U."/>
            <person name="Dunning-Hotopp J.C."/>
        </authorList>
    </citation>
    <scope>NUCLEOTIDE SEQUENCE [LARGE SCALE GENOMIC DNA]</scope>
    <source>
        <strain evidence="10 11">RML Mogi</strain>
    </source>
</reference>
<keyword evidence="6" id="KW-0902">Two-component regulatory system</keyword>
<dbReference type="PATRIC" id="fig|1359194.3.peg.991"/>
<evidence type="ECO:0000256" key="2">
    <source>
        <dbReference type="ARBA" id="ARBA00012438"/>
    </source>
</evidence>
<dbReference type="FunFam" id="3.30.565.10:FF:000006">
    <property type="entry name" value="Sensor histidine kinase WalK"/>
    <property type="match status" value="1"/>
</dbReference>
<dbReference type="CDD" id="cd00082">
    <property type="entry name" value="HisKA"/>
    <property type="match status" value="1"/>
</dbReference>
<dbReference type="InterPro" id="IPR003594">
    <property type="entry name" value="HATPase_dom"/>
</dbReference>
<feature type="transmembrane region" description="Helical" evidence="8">
    <location>
        <begin position="220"/>
        <end position="237"/>
    </location>
</feature>
<dbReference type="SMART" id="SM00388">
    <property type="entry name" value="HisKA"/>
    <property type="match status" value="1"/>
</dbReference>
<comment type="caution">
    <text evidence="10">The sequence shown here is derived from an EMBL/GenBank/DDBJ whole genome shotgun (WGS) entry which is preliminary data.</text>
</comment>
<evidence type="ECO:0000313" key="10">
    <source>
        <dbReference type="EMBL" id="KJV92351.1"/>
    </source>
</evidence>